<dbReference type="InterPro" id="IPR033911">
    <property type="entry name" value="MetRS_core"/>
</dbReference>
<dbReference type="GO" id="GO:0006431">
    <property type="term" value="P:methionyl-tRNA aminoacylation"/>
    <property type="evidence" value="ECO:0007669"/>
    <property type="project" value="UniProtKB-UniRule"/>
</dbReference>
<dbReference type="GO" id="GO:0017101">
    <property type="term" value="C:aminoacyl-tRNA synthetase multienzyme complex"/>
    <property type="evidence" value="ECO:0007669"/>
    <property type="project" value="TreeGrafter"/>
</dbReference>
<comment type="function">
    <text evidence="1 14">Is required not only for elongation of protein synthesis but also for the initiation of all mRNA translation through initiator tRNA(fMet) aminoacylation.</text>
</comment>
<comment type="similarity">
    <text evidence="3 14">Belongs to the class-I aminoacyl-tRNA synthetase family. MetG type 1 subfamily.</text>
</comment>
<feature type="binding site" evidence="14">
    <location>
        <position position="178"/>
    </location>
    <ligand>
        <name>Zn(2+)</name>
        <dbReference type="ChEBI" id="CHEBI:29105"/>
    </ligand>
</feature>
<dbReference type="EMBL" id="CP003155">
    <property type="protein sequence ID" value="AEV28501.1"/>
    <property type="molecule type" value="Genomic_DNA"/>
</dbReference>
<keyword evidence="10 14" id="KW-0694">RNA-binding</keyword>
<feature type="region of interest" description="Disordered" evidence="15">
    <location>
        <begin position="583"/>
        <end position="605"/>
    </location>
</feature>
<feature type="binding site" evidence="14">
    <location>
        <position position="369"/>
    </location>
    <ligand>
        <name>ATP</name>
        <dbReference type="ChEBI" id="CHEBI:30616"/>
    </ligand>
</feature>
<dbReference type="Gene3D" id="2.20.28.20">
    <property type="entry name" value="Methionyl-tRNA synthetase, Zn-domain"/>
    <property type="match status" value="1"/>
</dbReference>
<comment type="catalytic activity">
    <reaction evidence="13 14">
        <text>tRNA(Met) + L-methionine + ATP = L-methionyl-tRNA(Met) + AMP + diphosphate</text>
        <dbReference type="Rhea" id="RHEA:13481"/>
        <dbReference type="Rhea" id="RHEA-COMP:9667"/>
        <dbReference type="Rhea" id="RHEA-COMP:9698"/>
        <dbReference type="ChEBI" id="CHEBI:30616"/>
        <dbReference type="ChEBI" id="CHEBI:33019"/>
        <dbReference type="ChEBI" id="CHEBI:57844"/>
        <dbReference type="ChEBI" id="CHEBI:78442"/>
        <dbReference type="ChEBI" id="CHEBI:78530"/>
        <dbReference type="ChEBI" id="CHEBI:456215"/>
        <dbReference type="EC" id="6.1.1.10"/>
    </reaction>
</comment>
<name>G8QXZ6_SPHPG</name>
<evidence type="ECO:0000256" key="3">
    <source>
        <dbReference type="ARBA" id="ARBA00008258"/>
    </source>
</evidence>
<dbReference type="KEGG" id="sgp:SpiGrapes_0659"/>
<dbReference type="SUPFAM" id="SSF57770">
    <property type="entry name" value="Methionyl-tRNA synthetase (MetRS), Zn-domain"/>
    <property type="match status" value="1"/>
</dbReference>
<dbReference type="Pfam" id="PF19303">
    <property type="entry name" value="Anticodon_3"/>
    <property type="match status" value="1"/>
</dbReference>
<dbReference type="SUPFAM" id="SSF50249">
    <property type="entry name" value="Nucleic acid-binding proteins"/>
    <property type="match status" value="1"/>
</dbReference>
<evidence type="ECO:0000256" key="12">
    <source>
        <dbReference type="ARBA" id="ARBA00023146"/>
    </source>
</evidence>
<dbReference type="InterPro" id="IPR015413">
    <property type="entry name" value="Methionyl/Leucyl_tRNA_Synth"/>
</dbReference>
<evidence type="ECO:0000256" key="9">
    <source>
        <dbReference type="ARBA" id="ARBA00022840"/>
    </source>
</evidence>
<dbReference type="CDD" id="cd07957">
    <property type="entry name" value="Anticodon_Ia_Met"/>
    <property type="match status" value="1"/>
</dbReference>
<protein>
    <recommendedName>
        <fullName evidence="14">Methionine--tRNA ligase</fullName>
        <ecNumber evidence="14">6.1.1.10</ecNumber>
    </recommendedName>
    <alternativeName>
        <fullName evidence="14">Methionyl-tRNA synthetase</fullName>
        <shortName evidence="14">MetRS</shortName>
    </alternativeName>
</protein>
<dbReference type="PANTHER" id="PTHR45765:SF1">
    <property type="entry name" value="METHIONINE--TRNA LIGASE, CYTOPLASMIC"/>
    <property type="match status" value="1"/>
</dbReference>
<dbReference type="CDD" id="cd02153">
    <property type="entry name" value="tRNA_bindingDomain"/>
    <property type="match status" value="1"/>
</dbReference>
<dbReference type="NCBIfam" id="TIGR00398">
    <property type="entry name" value="metG"/>
    <property type="match status" value="1"/>
</dbReference>
<evidence type="ECO:0000256" key="5">
    <source>
        <dbReference type="ARBA" id="ARBA00022555"/>
    </source>
</evidence>
<evidence type="ECO:0000256" key="13">
    <source>
        <dbReference type="ARBA" id="ARBA00047364"/>
    </source>
</evidence>
<dbReference type="InterPro" id="IPR041872">
    <property type="entry name" value="Anticodon_Met"/>
</dbReference>
<dbReference type="GO" id="GO:0005829">
    <property type="term" value="C:cytosol"/>
    <property type="evidence" value="ECO:0007669"/>
    <property type="project" value="TreeGrafter"/>
</dbReference>
<feature type="short sequence motif" description="'KMSKS' region" evidence="14">
    <location>
        <begin position="366"/>
        <end position="370"/>
    </location>
</feature>
<evidence type="ECO:0000256" key="4">
    <source>
        <dbReference type="ARBA" id="ARBA00022490"/>
    </source>
</evidence>
<dbReference type="AlphaFoldDB" id="G8QXZ6"/>
<feature type="domain" description="TRNA-binding" evidence="16">
    <location>
        <begin position="622"/>
        <end position="727"/>
    </location>
</feature>
<keyword evidence="7 14" id="KW-0547">Nucleotide-binding</keyword>
<dbReference type="InterPro" id="IPR014758">
    <property type="entry name" value="Met-tRNA_synth"/>
</dbReference>
<dbReference type="STRING" id="158190.SpiGrapes_0659"/>
<dbReference type="SUPFAM" id="SSF52374">
    <property type="entry name" value="Nucleotidylyl transferase"/>
    <property type="match status" value="1"/>
</dbReference>
<keyword evidence="5 14" id="KW-0820">tRNA-binding</keyword>
<dbReference type="GO" id="GO:0000049">
    <property type="term" value="F:tRNA binding"/>
    <property type="evidence" value="ECO:0007669"/>
    <property type="project" value="UniProtKB-UniRule"/>
</dbReference>
<evidence type="ECO:0000256" key="7">
    <source>
        <dbReference type="ARBA" id="ARBA00022741"/>
    </source>
</evidence>
<dbReference type="Pfam" id="PF01588">
    <property type="entry name" value="tRNA_bind"/>
    <property type="match status" value="1"/>
</dbReference>
<dbReference type="PANTHER" id="PTHR45765">
    <property type="entry name" value="METHIONINE--TRNA LIGASE"/>
    <property type="match status" value="1"/>
</dbReference>
<dbReference type="InterPro" id="IPR001412">
    <property type="entry name" value="aa-tRNA-synth_I_CS"/>
</dbReference>
<dbReference type="InterPro" id="IPR023458">
    <property type="entry name" value="Met-tRNA_ligase_1"/>
</dbReference>
<dbReference type="CDD" id="cd00814">
    <property type="entry name" value="MetRS_core"/>
    <property type="match status" value="1"/>
</dbReference>
<dbReference type="Pfam" id="PF09334">
    <property type="entry name" value="tRNA-synt_1g"/>
    <property type="match status" value="1"/>
</dbReference>
<evidence type="ECO:0000313" key="17">
    <source>
        <dbReference type="EMBL" id="AEV28501.1"/>
    </source>
</evidence>
<evidence type="ECO:0000256" key="10">
    <source>
        <dbReference type="ARBA" id="ARBA00022884"/>
    </source>
</evidence>
<sequence length="783" mass="88631">MYFLPVVSSSLSIKEKSPTNPGFPLKLTRRRSIITSMKKRLVTSALPYVNNIPHLGNLTQVLSADVFARFCRSKGYETLYVCGTDEYGTATETRALKEGVSPRELCDRYHAIHRDIYTWFSISFDYFGRTSTPEQTQIVQKIFKEVDAAGYISEHELEQLYCPQCERFLADRFVEGTCPHCGSTGARGDQCDSCQTLLDPTELIEPKCGVCGTKPIPKKTKHLYIDLPKALPLLESWMQKASVDGFWANNAIQVTKSWIRDGLKERCITRDLKWGIPVPKEGYEGKVFYVWFDAPIGYVSISANATEDWEKWWHDPDNTELFQFIGKDNIPFHTVIFPSCQLASGENWTMLHHMSSTEYLNYEGGKFSKSLGVGIFGNDVQQTGIPADVWRFYMYYNRPEKSDVTFTWADFQEKVNGELIGNLSNLVNRTLTFVRRFYDGKIPEGDLDMDLYAAIMEKEKEIDSLMERAEERESLRRILALSSIGNKAFQDGEPWKMRNENPKKAASLLRTLVYLIRDLGIMIEPFMPTTSEKLLSFLNSTDARWSSLGDYSGISGIGETELLFAKLDDDLIVDLRERFAGSQEERAEKEQKKASPKEVKKGPENIMDQNKTVTEETIAEQFNRKVLLKVATITQVEKHPAGDKLYILTLDCKEEESRTIVSSIVPYYTAEELLGQNIVLVSNLKPANFRGVKSYGMLLAASDPDAEEHSTCEVLFAPQFETGTVLEPEGFTQPEGVMTYVKADHFFAMPIYAENGIVKVDGKALQSEGVFLTSKKYLNGPVG</sequence>
<keyword evidence="8 14" id="KW-0862">Zinc</keyword>
<keyword evidence="6 14" id="KW-0436">Ligase</keyword>
<comment type="subunit">
    <text evidence="14">Homodimer.</text>
</comment>
<feature type="short sequence motif" description="'HIGH' region" evidence="14">
    <location>
        <begin position="47"/>
        <end position="57"/>
    </location>
</feature>
<dbReference type="NCBIfam" id="NF001100">
    <property type="entry name" value="PRK00133.1"/>
    <property type="match status" value="1"/>
</dbReference>
<dbReference type="FunFam" id="2.20.28.20:FF:000001">
    <property type="entry name" value="Methionine--tRNA ligase"/>
    <property type="match status" value="1"/>
</dbReference>
<dbReference type="Gene3D" id="2.40.50.140">
    <property type="entry name" value="Nucleic acid-binding proteins"/>
    <property type="match status" value="1"/>
</dbReference>
<keyword evidence="18" id="KW-1185">Reference proteome</keyword>
<keyword evidence="4 14" id="KW-0963">Cytoplasm</keyword>
<dbReference type="GO" id="GO:0005524">
    <property type="term" value="F:ATP binding"/>
    <property type="evidence" value="ECO:0007669"/>
    <property type="project" value="UniProtKB-UniRule"/>
</dbReference>
<dbReference type="EC" id="6.1.1.10" evidence="14"/>
<evidence type="ECO:0000313" key="18">
    <source>
        <dbReference type="Proteomes" id="UP000005632"/>
    </source>
</evidence>
<evidence type="ECO:0000256" key="15">
    <source>
        <dbReference type="SAM" id="MobiDB-lite"/>
    </source>
</evidence>
<keyword evidence="9 14" id="KW-0067">ATP-binding</keyword>
<comment type="cofactor">
    <cofactor evidence="14">
        <name>Zn(2+)</name>
        <dbReference type="ChEBI" id="CHEBI:29105"/>
    </cofactor>
    <text evidence="14">Binds 1 zinc ion per subunit.</text>
</comment>
<keyword evidence="14" id="KW-0479">Metal-binding</keyword>
<dbReference type="InterPro" id="IPR002547">
    <property type="entry name" value="tRNA-bd_dom"/>
</dbReference>
<dbReference type="GO" id="GO:0046872">
    <property type="term" value="F:metal ion binding"/>
    <property type="evidence" value="ECO:0007669"/>
    <property type="project" value="UniProtKB-KW"/>
</dbReference>
<dbReference type="PROSITE" id="PS50886">
    <property type="entry name" value="TRBD"/>
    <property type="match status" value="1"/>
</dbReference>
<reference evidence="17 18" key="1">
    <citation type="submission" date="2011-11" db="EMBL/GenBank/DDBJ databases">
        <title>Complete sequence of Spirochaeta sp. grapes.</title>
        <authorList>
            <consortium name="US DOE Joint Genome Institute"/>
            <person name="Lucas S."/>
            <person name="Han J."/>
            <person name="Lapidus A."/>
            <person name="Cheng J.-F."/>
            <person name="Goodwin L."/>
            <person name="Pitluck S."/>
            <person name="Peters L."/>
            <person name="Ovchinnikova G."/>
            <person name="Munk A.C."/>
            <person name="Detter J.C."/>
            <person name="Han C."/>
            <person name="Tapia R."/>
            <person name="Land M."/>
            <person name="Hauser L."/>
            <person name="Kyrpides N."/>
            <person name="Ivanova N."/>
            <person name="Pagani I."/>
            <person name="Ritalahtilisa K."/>
            <person name="Loeffler F."/>
            <person name="Woyke T."/>
        </authorList>
    </citation>
    <scope>NUCLEOTIDE SEQUENCE [LARGE SCALE GENOMIC DNA]</scope>
    <source>
        <strain evidence="18">ATCC BAA-1885 / DSM 22778 / Grapes</strain>
    </source>
</reference>
<dbReference type="GO" id="GO:0004825">
    <property type="term" value="F:methionine-tRNA ligase activity"/>
    <property type="evidence" value="ECO:0007669"/>
    <property type="project" value="UniProtKB-UniRule"/>
</dbReference>
<dbReference type="SUPFAM" id="SSF47323">
    <property type="entry name" value="Anticodon-binding domain of a subclass of class I aminoacyl-tRNA synthetases"/>
    <property type="match status" value="1"/>
</dbReference>
<evidence type="ECO:0000256" key="8">
    <source>
        <dbReference type="ARBA" id="ARBA00022833"/>
    </source>
</evidence>
<dbReference type="PROSITE" id="PS00178">
    <property type="entry name" value="AA_TRNA_LIGASE_I"/>
    <property type="match status" value="1"/>
</dbReference>
<dbReference type="InterPro" id="IPR014729">
    <property type="entry name" value="Rossmann-like_a/b/a_fold"/>
</dbReference>
<dbReference type="eggNOG" id="COG0073">
    <property type="taxonomic scope" value="Bacteria"/>
</dbReference>
<feature type="binding site" evidence="14">
    <location>
        <position position="181"/>
    </location>
    <ligand>
        <name>Zn(2+)</name>
        <dbReference type="ChEBI" id="CHEBI:29105"/>
    </ligand>
</feature>
<feature type="binding site" evidence="14">
    <location>
        <position position="191"/>
    </location>
    <ligand>
        <name>Zn(2+)</name>
        <dbReference type="ChEBI" id="CHEBI:29105"/>
    </ligand>
</feature>
<dbReference type="PRINTS" id="PR01041">
    <property type="entry name" value="TRNASYNTHMET"/>
</dbReference>
<dbReference type="Gene3D" id="3.40.50.620">
    <property type="entry name" value="HUPs"/>
    <property type="match status" value="1"/>
</dbReference>
<proteinExistence type="inferred from homology"/>
<dbReference type="InterPro" id="IPR009080">
    <property type="entry name" value="tRNAsynth_Ia_anticodon-bd"/>
</dbReference>
<dbReference type="HAMAP" id="MF_00098">
    <property type="entry name" value="Met_tRNA_synth_type1"/>
    <property type="match status" value="1"/>
</dbReference>
<evidence type="ECO:0000259" key="16">
    <source>
        <dbReference type="PROSITE" id="PS50886"/>
    </source>
</evidence>
<feature type="compositionally biased region" description="Basic and acidic residues" evidence="15">
    <location>
        <begin position="583"/>
        <end position="603"/>
    </location>
</feature>
<dbReference type="eggNOG" id="COG0143">
    <property type="taxonomic scope" value="Bacteria"/>
</dbReference>
<accession>G8QXZ6</accession>
<evidence type="ECO:0000256" key="6">
    <source>
        <dbReference type="ARBA" id="ARBA00022598"/>
    </source>
</evidence>
<keyword evidence="12 14" id="KW-0030">Aminoacyl-tRNA synthetase</keyword>
<evidence type="ECO:0000256" key="1">
    <source>
        <dbReference type="ARBA" id="ARBA00003314"/>
    </source>
</evidence>
<gene>
    <name evidence="14" type="primary">metG</name>
    <name evidence="17" type="ordered locus">SpiGrapes_0659</name>
</gene>
<organism evidence="17 18">
    <name type="scientific">Sphaerochaeta pleomorpha (strain ATCC BAA-1885 / DSM 22778 / Grapes)</name>
    <dbReference type="NCBI Taxonomy" id="158190"/>
    <lineage>
        <taxon>Bacteria</taxon>
        <taxon>Pseudomonadati</taxon>
        <taxon>Spirochaetota</taxon>
        <taxon>Spirochaetia</taxon>
        <taxon>Spirochaetales</taxon>
        <taxon>Sphaerochaetaceae</taxon>
        <taxon>Sphaerochaeta</taxon>
    </lineage>
</organism>
<evidence type="ECO:0000256" key="2">
    <source>
        <dbReference type="ARBA" id="ARBA00004496"/>
    </source>
</evidence>
<dbReference type="InterPro" id="IPR012340">
    <property type="entry name" value="NA-bd_OB-fold"/>
</dbReference>
<dbReference type="HOGENOM" id="CLU_009710_1_2_12"/>
<evidence type="ECO:0000256" key="14">
    <source>
        <dbReference type="HAMAP-Rule" id="MF_00098"/>
    </source>
</evidence>
<dbReference type="Gene3D" id="1.10.730.10">
    <property type="entry name" value="Isoleucyl-tRNA Synthetase, Domain 1"/>
    <property type="match status" value="1"/>
</dbReference>
<evidence type="ECO:0000256" key="11">
    <source>
        <dbReference type="ARBA" id="ARBA00022917"/>
    </source>
</evidence>
<feature type="binding site" evidence="14">
    <location>
        <position position="194"/>
    </location>
    <ligand>
        <name>Zn(2+)</name>
        <dbReference type="ChEBI" id="CHEBI:29105"/>
    </ligand>
</feature>
<comment type="subcellular location">
    <subcellularLocation>
        <location evidence="2 14">Cytoplasm</location>
    </subcellularLocation>
</comment>
<dbReference type="InterPro" id="IPR029038">
    <property type="entry name" value="MetRS_Zn"/>
</dbReference>
<dbReference type="Proteomes" id="UP000005632">
    <property type="component" value="Chromosome"/>
</dbReference>
<keyword evidence="11 14" id="KW-0648">Protein biosynthesis</keyword>